<protein>
    <recommendedName>
        <fullName evidence="2">Hedgehog/Intein (Hint) domain-containing protein</fullName>
    </recommendedName>
</protein>
<name>A0A1Y0UVK0_9PROT</name>
<evidence type="ECO:0000256" key="1">
    <source>
        <dbReference type="SAM" id="MobiDB-lite"/>
    </source>
</evidence>
<gene>
    <name evidence="3" type="ORF">S101447_00703</name>
</gene>
<organism evidence="3 4">
    <name type="scientific">Acetobacter ascendens</name>
    <dbReference type="NCBI Taxonomy" id="481146"/>
    <lineage>
        <taxon>Bacteria</taxon>
        <taxon>Pseudomonadati</taxon>
        <taxon>Pseudomonadota</taxon>
        <taxon>Alphaproteobacteria</taxon>
        <taxon>Acetobacterales</taxon>
        <taxon>Acetobacteraceae</taxon>
        <taxon>Acetobacter</taxon>
    </lineage>
</organism>
<proteinExistence type="predicted"/>
<feature type="domain" description="Hedgehog/Intein (Hint)" evidence="2">
    <location>
        <begin position="225"/>
        <end position="363"/>
    </location>
</feature>
<dbReference type="SUPFAM" id="SSF51294">
    <property type="entry name" value="Hedgehog/intein (Hint) domain"/>
    <property type="match status" value="1"/>
</dbReference>
<dbReference type="InterPro" id="IPR028992">
    <property type="entry name" value="Hedgehog/Intein_dom"/>
</dbReference>
<dbReference type="RefSeq" id="WP_087635366.1">
    <property type="nucleotide sequence ID" value="NZ_CP021524.1"/>
</dbReference>
<dbReference type="Gene3D" id="2.170.16.10">
    <property type="entry name" value="Hedgehog/Intein (Hint) domain"/>
    <property type="match status" value="1"/>
</dbReference>
<accession>A0A1Y0UVK0</accession>
<evidence type="ECO:0000259" key="2">
    <source>
        <dbReference type="Pfam" id="PF13403"/>
    </source>
</evidence>
<dbReference type="EMBL" id="CP021524">
    <property type="protein sequence ID" value="ARW09805.1"/>
    <property type="molecule type" value="Genomic_DNA"/>
</dbReference>
<feature type="region of interest" description="Disordered" evidence="1">
    <location>
        <begin position="1"/>
        <end position="21"/>
    </location>
</feature>
<evidence type="ECO:0000313" key="4">
    <source>
        <dbReference type="Proteomes" id="UP000195633"/>
    </source>
</evidence>
<dbReference type="AlphaFoldDB" id="A0A1Y0UVK0"/>
<sequence length="571" mass="61417">MTTTQWTGNSGDALWDTSGNWSAGTPDKNSDVVFDNTNATGPVTVNLATGTYPTINSLSLTPIGGFYPTIIDGNSTSTDTTYLSINGPVTVADGYQIEFVGAVNTTITGTLTGDIYIDQSSTVVLYGDASAGNVSFGTTAGAQHNTLQIYDPDAIPASISTLSVDDTIVFSFDVGTGQPTWSQNSDGSYNLTGSNGVTMLQDVTFYPGSDPSQMVWDSAQGILNCFLAGSMILTSSGLQKVEDIRIGDEIIAYVDGKEISRPVIWAGKKRASVRADLPDDEAGYPVRIAKDAIAENVPYKDMLVTAEHCLFFDGKFVPARMLVNGRSISYDKSITSYDYYHIETESHSVIMADGMLTESYLDTGNRSSFKQSGNLVSIAPSRNLTWNDAAAPLDVSRAFAEPLFRQIEARANQAGYAAPTKAPALTNEADIHLVTETGAIIRKVREHNSHVMFMLPPGVKSVRIISNASRPTDVFGPFVDDRRYMGVAVADVRLLCAQHQYDITAHLQAEKPEGWHATDWADCAWTNGDAVLPLGNHLSGDKVGILSLTIRAAGPYLTQTQHMAQMKVHSA</sequence>
<dbReference type="STRING" id="481146.A4S02_09755"/>
<dbReference type="InterPro" id="IPR036844">
    <property type="entry name" value="Hint_dom_sf"/>
</dbReference>
<feature type="compositionally biased region" description="Polar residues" evidence="1">
    <location>
        <begin position="1"/>
        <end position="10"/>
    </location>
</feature>
<dbReference type="Pfam" id="PF13403">
    <property type="entry name" value="Hint_2"/>
    <property type="match status" value="1"/>
</dbReference>
<reference evidence="3 4" key="1">
    <citation type="submission" date="2017-05" db="EMBL/GenBank/DDBJ databases">
        <title>Genome sequence of Acetobacter pasteurianus subsp. ascendens strain SRCM101447.</title>
        <authorList>
            <person name="Cho S.H."/>
        </authorList>
    </citation>
    <scope>NUCLEOTIDE SEQUENCE [LARGE SCALE GENOMIC DNA]</scope>
    <source>
        <strain evidence="3 4">SRCM101447</strain>
    </source>
</reference>
<evidence type="ECO:0000313" key="3">
    <source>
        <dbReference type="EMBL" id="ARW09805.1"/>
    </source>
</evidence>
<dbReference type="Proteomes" id="UP000195633">
    <property type="component" value="Chromosome"/>
</dbReference>